<comment type="caution">
    <text evidence="13">The sequence shown here is derived from an EMBL/GenBank/DDBJ whole genome shotgun (WGS) entry which is preliminary data.</text>
</comment>
<evidence type="ECO:0000313" key="13">
    <source>
        <dbReference type="EMBL" id="OAO17981.1"/>
    </source>
</evidence>
<keyword evidence="10" id="KW-0175">Coiled coil</keyword>
<evidence type="ECO:0000259" key="11">
    <source>
        <dbReference type="PROSITE" id="PS50021"/>
    </source>
</evidence>
<evidence type="ECO:0000256" key="6">
    <source>
        <dbReference type="ARBA" id="ARBA00022776"/>
    </source>
</evidence>
<dbReference type="GO" id="GO:0005874">
    <property type="term" value="C:microtubule"/>
    <property type="evidence" value="ECO:0007669"/>
    <property type="project" value="UniProtKB-KW"/>
</dbReference>
<dbReference type="OrthoDB" id="2119228at2759"/>
<keyword evidence="14" id="KW-1185">Reference proteome</keyword>
<proteinExistence type="inferred from homology"/>
<dbReference type="PROSITE" id="PS51230">
    <property type="entry name" value="EB1_C"/>
    <property type="match status" value="1"/>
</dbReference>
<evidence type="ECO:0000256" key="1">
    <source>
        <dbReference type="ARBA" id="ARBA00004245"/>
    </source>
</evidence>
<dbReference type="Pfam" id="PF06294">
    <property type="entry name" value="CH_2"/>
    <property type="match status" value="1"/>
</dbReference>
<comment type="subcellular location">
    <subcellularLocation>
        <location evidence="1">Cytoplasm</location>
        <location evidence="1">Cytoskeleton</location>
    </subcellularLocation>
</comment>
<evidence type="ECO:0000256" key="9">
    <source>
        <dbReference type="PROSITE-ProRule" id="PRU00576"/>
    </source>
</evidence>
<dbReference type="InterPro" id="IPR027328">
    <property type="entry name" value="MAPRE"/>
</dbReference>
<dbReference type="InterPro" id="IPR001715">
    <property type="entry name" value="CH_dom"/>
</dbReference>
<dbReference type="SUPFAM" id="SSF47576">
    <property type="entry name" value="Calponin-homology domain, CH-domain"/>
    <property type="match status" value="1"/>
</dbReference>
<dbReference type="PANTHER" id="PTHR10623">
    <property type="entry name" value="MICROTUBULE-ASSOCIATED PROTEIN RP/EB FAMILY MEMBER"/>
    <property type="match status" value="1"/>
</dbReference>
<dbReference type="EMBL" id="LXWW01000012">
    <property type="protein sequence ID" value="OAO17981.1"/>
    <property type="molecule type" value="Genomic_DNA"/>
</dbReference>
<dbReference type="Proteomes" id="UP000078348">
    <property type="component" value="Unassembled WGS sequence"/>
</dbReference>
<keyword evidence="8" id="KW-0131">Cell cycle</keyword>
<dbReference type="STRING" id="478820.A0A196SP44"/>
<evidence type="ECO:0000256" key="4">
    <source>
        <dbReference type="ARBA" id="ARBA00022618"/>
    </source>
</evidence>
<dbReference type="GO" id="GO:0051301">
    <property type="term" value="P:cell division"/>
    <property type="evidence" value="ECO:0007669"/>
    <property type="project" value="UniProtKB-KW"/>
</dbReference>
<feature type="coiled-coil region" evidence="10">
    <location>
        <begin position="198"/>
        <end position="242"/>
    </location>
</feature>
<dbReference type="Gene3D" id="1.10.418.10">
    <property type="entry name" value="Calponin-like domain"/>
    <property type="match status" value="1"/>
</dbReference>
<comment type="similarity">
    <text evidence="2">Belongs to the MAPRE family.</text>
</comment>
<dbReference type="Gene3D" id="1.20.5.1430">
    <property type="match status" value="1"/>
</dbReference>
<reference evidence="13 14" key="1">
    <citation type="submission" date="2016-05" db="EMBL/GenBank/DDBJ databases">
        <title>Nuclear genome of Blastocystis sp. subtype 1 NandII.</title>
        <authorList>
            <person name="Gentekaki E."/>
            <person name="Curtis B."/>
            <person name="Stairs C."/>
            <person name="Eme L."/>
            <person name="Herman E."/>
            <person name="Klimes V."/>
            <person name="Arias M.C."/>
            <person name="Elias M."/>
            <person name="Hilliou F."/>
            <person name="Klute M."/>
            <person name="Malik S.-B."/>
            <person name="Pightling A."/>
            <person name="Rachubinski R."/>
            <person name="Salas D."/>
            <person name="Schlacht A."/>
            <person name="Suga H."/>
            <person name="Archibald J."/>
            <person name="Ball S.G."/>
            <person name="Clark G."/>
            <person name="Dacks J."/>
            <person name="Van Der Giezen M."/>
            <person name="Tsaousis A."/>
            <person name="Roger A."/>
        </authorList>
    </citation>
    <scope>NUCLEOTIDE SEQUENCE [LARGE SCALE GENOMIC DNA]</scope>
    <source>
        <strain evidence="14">ATCC 50177 / NandII</strain>
    </source>
</reference>
<dbReference type="Pfam" id="PF03271">
    <property type="entry name" value="EB1"/>
    <property type="match status" value="1"/>
</dbReference>
<evidence type="ECO:0000256" key="10">
    <source>
        <dbReference type="SAM" id="Coils"/>
    </source>
</evidence>
<dbReference type="AlphaFoldDB" id="A0A196SP44"/>
<protein>
    <submittedName>
        <fullName evidence="13">Microtubule-associated protein, RP/EB family</fullName>
    </submittedName>
</protein>
<keyword evidence="5 9" id="KW-0493">Microtubule</keyword>
<dbReference type="InterPro" id="IPR004953">
    <property type="entry name" value="EB1_C"/>
</dbReference>
<organism evidence="13 14">
    <name type="scientific">Blastocystis sp. subtype 1 (strain ATCC 50177 / NandII)</name>
    <dbReference type="NCBI Taxonomy" id="478820"/>
    <lineage>
        <taxon>Eukaryota</taxon>
        <taxon>Sar</taxon>
        <taxon>Stramenopiles</taxon>
        <taxon>Bigyra</taxon>
        <taxon>Opalozoa</taxon>
        <taxon>Opalinata</taxon>
        <taxon>Blastocystidae</taxon>
        <taxon>Blastocystis</taxon>
    </lineage>
</organism>
<keyword evidence="3" id="KW-0963">Cytoplasm</keyword>
<accession>A0A196SP44</accession>
<feature type="domain" description="Calponin-homology (CH)" evidence="11">
    <location>
        <begin position="6"/>
        <end position="108"/>
    </location>
</feature>
<keyword evidence="7" id="KW-0206">Cytoskeleton</keyword>
<evidence type="ECO:0000256" key="2">
    <source>
        <dbReference type="ARBA" id="ARBA00010729"/>
    </source>
</evidence>
<evidence type="ECO:0000256" key="3">
    <source>
        <dbReference type="ARBA" id="ARBA00022490"/>
    </source>
</evidence>
<dbReference type="InterPro" id="IPR036872">
    <property type="entry name" value="CH_dom_sf"/>
</dbReference>
<feature type="domain" description="EB1 C-terminal" evidence="12">
    <location>
        <begin position="225"/>
        <end position="288"/>
    </location>
</feature>
<keyword evidence="6" id="KW-0498">Mitosis</keyword>
<sequence length="288" mass="33216">MYKQSPVPRSKLLEWINDFFCTSYAKLEDASNGAIACQILDAIYPQTVPMRDVDFSASTPYECQKNYKVLRNVFNKKKVPIDFDMISLSKQGSKENYEFLSALKAYFDAHYNGEFYDAVGRRRECKGVAKASKMSIAHPPITGIKKLGPGNASPYDPVQHTTIPAPSAAEEIDEPNYVSMSEPPSCVLSPSKHRERELTAFYNEIDRLTKENQELKAQLSDHQELVRENEELKKEWQLYEDTRIFREQMLESERSFYYRKLRQVEDLMLDPKNPMSLSDIKTAILDIL</sequence>
<evidence type="ECO:0000256" key="8">
    <source>
        <dbReference type="ARBA" id="ARBA00023306"/>
    </source>
</evidence>
<evidence type="ECO:0000259" key="12">
    <source>
        <dbReference type="PROSITE" id="PS51230"/>
    </source>
</evidence>
<name>A0A196SP44_BLAHN</name>
<evidence type="ECO:0000256" key="5">
    <source>
        <dbReference type="ARBA" id="ARBA00022701"/>
    </source>
</evidence>
<dbReference type="InterPro" id="IPR010441">
    <property type="entry name" value="CH_2"/>
</dbReference>
<dbReference type="PROSITE" id="PS50021">
    <property type="entry name" value="CH"/>
    <property type="match status" value="1"/>
</dbReference>
<evidence type="ECO:0000256" key="7">
    <source>
        <dbReference type="ARBA" id="ARBA00023212"/>
    </source>
</evidence>
<keyword evidence="4" id="KW-0132">Cell division</keyword>
<gene>
    <name evidence="13" type="ORF">AV274_0314</name>
</gene>
<dbReference type="SUPFAM" id="SSF140612">
    <property type="entry name" value="EB1 dimerisation domain-like"/>
    <property type="match status" value="1"/>
</dbReference>
<dbReference type="InterPro" id="IPR036133">
    <property type="entry name" value="EB1_C_sf"/>
</dbReference>
<evidence type="ECO:0000313" key="14">
    <source>
        <dbReference type="Proteomes" id="UP000078348"/>
    </source>
</evidence>
<dbReference type="GO" id="GO:0008017">
    <property type="term" value="F:microtubule binding"/>
    <property type="evidence" value="ECO:0007669"/>
    <property type="project" value="InterPro"/>
</dbReference>
<dbReference type="GO" id="GO:0005737">
    <property type="term" value="C:cytoplasm"/>
    <property type="evidence" value="ECO:0007669"/>
    <property type="project" value="UniProtKB-ARBA"/>
</dbReference>